<dbReference type="AlphaFoldDB" id="A0A9W9TBB3"/>
<dbReference type="RefSeq" id="XP_058311158.1">
    <property type="nucleotide sequence ID" value="XM_058448814.1"/>
</dbReference>
<dbReference type="EMBL" id="JAPQKR010000005">
    <property type="protein sequence ID" value="KAJ5215345.1"/>
    <property type="molecule type" value="Genomic_DNA"/>
</dbReference>
<dbReference type="GeneID" id="83176115"/>
<gene>
    <name evidence="1" type="ORF">N7498_001752</name>
</gene>
<sequence length="313" mass="35975">MVLSWIDGKPLKWSDEIPLKAARDKVLRQLASITFELLRCTAMEEDNSWTAEAFLVNLIDKRARRVLHEGVEGLDFQDCISLRVIARILSKMPNKFYLHENPPGCSYRTNFPVNLEKTAAISAISHDDLSAKNIIVDKDYNVKGRLINWTCAKQLPVRYAVRLPQLLGPDFKKPDPEDSWRGWEVVPPSEMLQKDREGFVDHLTWILLDEAPGSTISELAPLACDRDDIDWKHLAFLAVFMTNIHHKVVQKQFLMRKTMIWDALSPGTWERMLQQEMVSFYYDQLDMPEDMDNGEPSVRAAHPPVSLVTNDIC</sequence>
<reference evidence="1" key="1">
    <citation type="submission" date="2022-12" db="EMBL/GenBank/DDBJ databases">
        <authorList>
            <person name="Petersen C."/>
        </authorList>
    </citation>
    <scope>NUCLEOTIDE SEQUENCE</scope>
    <source>
        <strain evidence="1">IBT 15544</strain>
    </source>
</reference>
<evidence type="ECO:0008006" key="3">
    <source>
        <dbReference type="Google" id="ProtNLM"/>
    </source>
</evidence>
<comment type="caution">
    <text evidence="1">The sequence shown here is derived from an EMBL/GenBank/DDBJ whole genome shotgun (WGS) entry which is preliminary data.</text>
</comment>
<name>A0A9W9TBB3_9EURO</name>
<proteinExistence type="predicted"/>
<protein>
    <recommendedName>
        <fullName evidence="3">Aminoglycoside phosphotransferase domain-containing protein</fullName>
    </recommendedName>
</protein>
<organism evidence="1 2">
    <name type="scientific">Penicillium cinerascens</name>
    <dbReference type="NCBI Taxonomy" id="70096"/>
    <lineage>
        <taxon>Eukaryota</taxon>
        <taxon>Fungi</taxon>
        <taxon>Dikarya</taxon>
        <taxon>Ascomycota</taxon>
        <taxon>Pezizomycotina</taxon>
        <taxon>Eurotiomycetes</taxon>
        <taxon>Eurotiomycetidae</taxon>
        <taxon>Eurotiales</taxon>
        <taxon>Aspergillaceae</taxon>
        <taxon>Penicillium</taxon>
    </lineage>
</organism>
<evidence type="ECO:0000313" key="1">
    <source>
        <dbReference type="EMBL" id="KAJ5215345.1"/>
    </source>
</evidence>
<keyword evidence="2" id="KW-1185">Reference proteome</keyword>
<reference evidence="1" key="2">
    <citation type="journal article" date="2023" name="IMA Fungus">
        <title>Comparative genomic study of the Penicillium genus elucidates a diverse pangenome and 15 lateral gene transfer events.</title>
        <authorList>
            <person name="Petersen C."/>
            <person name="Sorensen T."/>
            <person name="Nielsen M.R."/>
            <person name="Sondergaard T.E."/>
            <person name="Sorensen J.L."/>
            <person name="Fitzpatrick D.A."/>
            <person name="Frisvad J.C."/>
            <person name="Nielsen K.L."/>
        </authorList>
    </citation>
    <scope>NUCLEOTIDE SEQUENCE</scope>
    <source>
        <strain evidence="1">IBT 15544</strain>
    </source>
</reference>
<dbReference type="OrthoDB" id="5327538at2759"/>
<dbReference type="Proteomes" id="UP001150904">
    <property type="component" value="Unassembled WGS sequence"/>
</dbReference>
<accession>A0A9W9TBB3</accession>
<evidence type="ECO:0000313" key="2">
    <source>
        <dbReference type="Proteomes" id="UP001150904"/>
    </source>
</evidence>